<feature type="chain" id="PRO_5016296021" description="Fimbrial-type adhesion domain-containing protein" evidence="1">
    <location>
        <begin position="21"/>
        <end position="178"/>
    </location>
</feature>
<reference evidence="2 3" key="1">
    <citation type="journal article" date="2018" name="Int. J. Syst. Evol. Microbiol.">
        <title>Mesosutterella multiformis gen. nov., sp. nov., a member of the family Sutterellaceae and Sutterella megalosphaeroides sp. nov., isolated from human faeces.</title>
        <authorList>
            <person name="Sakamoto M."/>
            <person name="Ikeyama N."/>
            <person name="Kunihiro T."/>
            <person name="Iino T."/>
            <person name="Yuki M."/>
            <person name="Ohkuma M."/>
        </authorList>
    </citation>
    <scope>NUCLEOTIDE SEQUENCE [LARGE SCALE GENOMIC DNA]</scope>
    <source>
        <strain evidence="2 3">6FBBBH3</strain>
    </source>
</reference>
<evidence type="ECO:0008006" key="4">
    <source>
        <dbReference type="Google" id="ProtNLM"/>
    </source>
</evidence>
<dbReference type="Proteomes" id="UP000271003">
    <property type="component" value="Chromosome"/>
</dbReference>
<dbReference type="GO" id="GO:0007155">
    <property type="term" value="P:cell adhesion"/>
    <property type="evidence" value="ECO:0007669"/>
    <property type="project" value="InterPro"/>
</dbReference>
<gene>
    <name evidence="2" type="ORF">SUTMEG_15240</name>
</gene>
<organism evidence="2 3">
    <name type="scientific">Sutterella megalosphaeroides</name>
    <dbReference type="NCBI Taxonomy" id="2494234"/>
    <lineage>
        <taxon>Bacteria</taxon>
        <taxon>Pseudomonadati</taxon>
        <taxon>Pseudomonadota</taxon>
        <taxon>Betaproteobacteria</taxon>
        <taxon>Burkholderiales</taxon>
        <taxon>Sutterellaceae</taxon>
        <taxon>Sutterella</taxon>
    </lineage>
</organism>
<dbReference type="Gene3D" id="2.60.40.1090">
    <property type="entry name" value="Fimbrial-type adhesion domain"/>
    <property type="match status" value="1"/>
</dbReference>
<dbReference type="EMBL" id="AP018786">
    <property type="protein sequence ID" value="BBF23633.1"/>
    <property type="molecule type" value="Genomic_DNA"/>
</dbReference>
<accession>A0A2Z6IAT4</accession>
<evidence type="ECO:0000313" key="2">
    <source>
        <dbReference type="EMBL" id="BBF23633.1"/>
    </source>
</evidence>
<dbReference type="AlphaFoldDB" id="A0A2Z6IAT4"/>
<dbReference type="InterPro" id="IPR008966">
    <property type="entry name" value="Adhesion_dom_sf"/>
</dbReference>
<dbReference type="SUPFAM" id="SSF49401">
    <property type="entry name" value="Bacterial adhesins"/>
    <property type="match status" value="1"/>
</dbReference>
<keyword evidence="3" id="KW-1185">Reference proteome</keyword>
<name>A0A2Z6IAT4_9BURK</name>
<dbReference type="InterPro" id="IPR036937">
    <property type="entry name" value="Adhesion_dom_fimbrial_sf"/>
</dbReference>
<proteinExistence type="predicted"/>
<feature type="signal peptide" evidence="1">
    <location>
        <begin position="1"/>
        <end position="20"/>
    </location>
</feature>
<dbReference type="RefSeq" id="WP_120177219.1">
    <property type="nucleotide sequence ID" value="NZ_AP018786.1"/>
</dbReference>
<protein>
    <recommendedName>
        <fullName evidence="4">Fimbrial-type adhesion domain-containing protein</fullName>
    </recommendedName>
</protein>
<evidence type="ECO:0000256" key="1">
    <source>
        <dbReference type="SAM" id="SignalP"/>
    </source>
</evidence>
<sequence>MNIFKTTAAALGFLPALLCAATVTVPVSGRVVAQGCRFASDTGRTVPFSFGTFAASDFATVGTRSRTIEQSFRVTGCNLLDSDAVALTRFTFVDHGEPDDGLPVDGAVFTGVDGLYVEFTLNGVKVGFSQGSAFLNVSDLSNVTAEQRFTVAAQLVRGEGKLGSGSFERYIELGIEYF</sequence>
<dbReference type="GO" id="GO:0009289">
    <property type="term" value="C:pilus"/>
    <property type="evidence" value="ECO:0007669"/>
    <property type="project" value="InterPro"/>
</dbReference>
<evidence type="ECO:0000313" key="3">
    <source>
        <dbReference type="Proteomes" id="UP000271003"/>
    </source>
</evidence>
<keyword evidence="1" id="KW-0732">Signal</keyword>
<dbReference type="KEGG" id="sutt:SUTMEG_15240"/>